<organism evidence="1 2">
    <name type="scientific">Agromyces cerinus subsp. cerinus</name>
    <dbReference type="NCBI Taxonomy" id="232089"/>
    <lineage>
        <taxon>Bacteria</taxon>
        <taxon>Bacillati</taxon>
        <taxon>Actinomycetota</taxon>
        <taxon>Actinomycetes</taxon>
        <taxon>Micrococcales</taxon>
        <taxon>Microbacteriaceae</taxon>
        <taxon>Agromyces</taxon>
    </lineage>
</organism>
<gene>
    <name evidence="1" type="ORF">SAMN05443544_0540</name>
</gene>
<dbReference type="EMBL" id="FSRJ01000001">
    <property type="protein sequence ID" value="SIN72494.1"/>
    <property type="molecule type" value="Genomic_DNA"/>
</dbReference>
<evidence type="ECO:0000313" key="2">
    <source>
        <dbReference type="Proteomes" id="UP000184699"/>
    </source>
</evidence>
<dbReference type="STRING" id="232089.SAMN05443544_0540"/>
<evidence type="ECO:0000313" key="1">
    <source>
        <dbReference type="EMBL" id="SIN72494.1"/>
    </source>
</evidence>
<keyword evidence="2" id="KW-1185">Reference proteome</keyword>
<reference evidence="2" key="1">
    <citation type="submission" date="2016-11" db="EMBL/GenBank/DDBJ databases">
        <authorList>
            <person name="Varghese N."/>
            <person name="Submissions S."/>
        </authorList>
    </citation>
    <scope>NUCLEOTIDE SEQUENCE [LARGE SCALE GENOMIC DNA]</scope>
    <source>
        <strain evidence="2">DSM 8595</strain>
    </source>
</reference>
<proteinExistence type="predicted"/>
<name>A0A1N6DP86_9MICO</name>
<accession>A0A1N6DP86</accession>
<dbReference type="Proteomes" id="UP000184699">
    <property type="component" value="Unassembled WGS sequence"/>
</dbReference>
<protein>
    <submittedName>
        <fullName evidence="1">Uncharacterized protein</fullName>
    </submittedName>
</protein>
<dbReference type="AlphaFoldDB" id="A0A1N6DP86"/>
<sequence>MSWARDVWPSERARLMSMMPIEREAFEESRMVLELFRELNKEHGTVECQSPHRHSGCSVEVAYRARDTHSDWRFICQSAADSNARRVAQKGYSCIICLAPAEDCWEQFPV</sequence>
<dbReference type="RefSeq" id="WP_143231365.1">
    <property type="nucleotide sequence ID" value="NZ_FSRJ01000001.1"/>
</dbReference>